<evidence type="ECO:0000256" key="3">
    <source>
        <dbReference type="ARBA" id="ARBA00022982"/>
    </source>
</evidence>
<dbReference type="NCBIfam" id="TIGR01068">
    <property type="entry name" value="thioredoxin"/>
    <property type="match status" value="1"/>
</dbReference>
<evidence type="ECO:0000256" key="1">
    <source>
        <dbReference type="ARBA" id="ARBA00008987"/>
    </source>
</evidence>
<evidence type="ECO:0000256" key="5">
    <source>
        <dbReference type="ARBA" id="ARBA00023284"/>
    </source>
</evidence>
<dbReference type="GO" id="GO:0005829">
    <property type="term" value="C:cytosol"/>
    <property type="evidence" value="ECO:0007669"/>
    <property type="project" value="TreeGrafter"/>
</dbReference>
<dbReference type="InterPro" id="IPR036249">
    <property type="entry name" value="Thioredoxin-like_sf"/>
</dbReference>
<name>A0A563VUF2_9CYAN</name>
<dbReference type="SUPFAM" id="SSF52833">
    <property type="entry name" value="Thioredoxin-like"/>
    <property type="match status" value="1"/>
</dbReference>
<dbReference type="PANTHER" id="PTHR45663">
    <property type="entry name" value="GEO12009P1"/>
    <property type="match status" value="1"/>
</dbReference>
<dbReference type="RefSeq" id="WP_144873794.1">
    <property type="nucleotide sequence ID" value="NZ_LR214042.1"/>
</dbReference>
<dbReference type="AlphaFoldDB" id="A0A563VUF2"/>
<dbReference type="Gene3D" id="3.40.30.10">
    <property type="entry name" value="Glutaredoxin"/>
    <property type="match status" value="1"/>
</dbReference>
<dbReference type="InterPro" id="IPR005746">
    <property type="entry name" value="Thioredoxin"/>
</dbReference>
<dbReference type="GO" id="GO:0045454">
    <property type="term" value="P:cell redox homeostasis"/>
    <property type="evidence" value="ECO:0007669"/>
    <property type="project" value="TreeGrafter"/>
</dbReference>
<dbReference type="FunFam" id="3.40.30.10:FF:000001">
    <property type="entry name" value="Thioredoxin"/>
    <property type="match status" value="1"/>
</dbReference>
<keyword evidence="3" id="KW-0249">Electron transport</keyword>
<organism evidence="11 12">
    <name type="scientific">Hyella patelloides LEGE 07179</name>
    <dbReference type="NCBI Taxonomy" id="945734"/>
    <lineage>
        <taxon>Bacteria</taxon>
        <taxon>Bacillati</taxon>
        <taxon>Cyanobacteriota</taxon>
        <taxon>Cyanophyceae</taxon>
        <taxon>Pleurocapsales</taxon>
        <taxon>Hyellaceae</taxon>
        <taxon>Hyella</taxon>
    </lineage>
</organism>
<feature type="active site" description="Nucleophile" evidence="8">
    <location>
        <position position="38"/>
    </location>
</feature>
<dbReference type="PROSITE" id="PS51352">
    <property type="entry name" value="THIOREDOXIN_2"/>
    <property type="match status" value="1"/>
</dbReference>
<proteinExistence type="inferred from homology"/>
<sequence>MSDNSTYINLNPDNFVDEVINSEIPVLVDFWAVWCGPCRVMNPTIENIAKKWQRKVKVAKADVDNNEANATKYDIRTIPTILIFQNGEIIERIPSLVSQTVLDEKLNNLTQDLSAA</sequence>
<keyword evidence="12" id="KW-1185">Reference proteome</keyword>
<evidence type="ECO:0000256" key="7">
    <source>
        <dbReference type="PIRNR" id="PIRNR000077"/>
    </source>
</evidence>
<dbReference type="PIRSF" id="PIRSF000077">
    <property type="entry name" value="Thioredoxin"/>
    <property type="match status" value="1"/>
</dbReference>
<dbReference type="Pfam" id="PF00085">
    <property type="entry name" value="Thioredoxin"/>
    <property type="match status" value="1"/>
</dbReference>
<evidence type="ECO:0000256" key="2">
    <source>
        <dbReference type="ARBA" id="ARBA00022448"/>
    </source>
</evidence>
<comment type="similarity">
    <text evidence="1 7">Belongs to the thioredoxin family.</text>
</comment>
<feature type="site" description="Deprotonates C-terminal active site Cys" evidence="8">
    <location>
        <position position="29"/>
    </location>
</feature>
<gene>
    <name evidence="11" type="primary">trxA</name>
    <name evidence="11" type="ORF">H1P_3010002</name>
</gene>
<feature type="active site" description="Nucleophile" evidence="8">
    <location>
        <position position="35"/>
    </location>
</feature>
<dbReference type="OrthoDB" id="530955at2"/>
<dbReference type="CDD" id="cd02947">
    <property type="entry name" value="TRX_family"/>
    <property type="match status" value="1"/>
</dbReference>
<accession>A0A563VUF2</accession>
<dbReference type="PRINTS" id="PR00421">
    <property type="entry name" value="THIOREDOXIN"/>
</dbReference>
<keyword evidence="5 9" id="KW-0676">Redox-active center</keyword>
<protein>
    <recommendedName>
        <fullName evidence="6 7">Thioredoxin</fullName>
    </recommendedName>
</protein>
<evidence type="ECO:0000313" key="11">
    <source>
        <dbReference type="EMBL" id="VEP15038.1"/>
    </source>
</evidence>
<evidence type="ECO:0000256" key="6">
    <source>
        <dbReference type="NCBIfam" id="TIGR01068"/>
    </source>
</evidence>
<feature type="site" description="Contributes to redox potential value" evidence="8">
    <location>
        <position position="37"/>
    </location>
</feature>
<dbReference type="EMBL" id="CAACVJ010000226">
    <property type="protein sequence ID" value="VEP15038.1"/>
    <property type="molecule type" value="Genomic_DNA"/>
</dbReference>
<dbReference type="InterPro" id="IPR017937">
    <property type="entry name" value="Thioredoxin_CS"/>
</dbReference>
<feature type="domain" description="Thioredoxin" evidence="10">
    <location>
        <begin position="1"/>
        <end position="111"/>
    </location>
</feature>
<evidence type="ECO:0000259" key="10">
    <source>
        <dbReference type="PROSITE" id="PS51352"/>
    </source>
</evidence>
<evidence type="ECO:0000313" key="12">
    <source>
        <dbReference type="Proteomes" id="UP000320055"/>
    </source>
</evidence>
<feature type="disulfide bond" description="Redox-active" evidence="9">
    <location>
        <begin position="35"/>
        <end position="38"/>
    </location>
</feature>
<dbReference type="GO" id="GO:0015035">
    <property type="term" value="F:protein-disulfide reductase activity"/>
    <property type="evidence" value="ECO:0007669"/>
    <property type="project" value="UniProtKB-UniRule"/>
</dbReference>
<keyword evidence="4 9" id="KW-1015">Disulfide bond</keyword>
<keyword evidence="2" id="KW-0813">Transport</keyword>
<dbReference type="InterPro" id="IPR013766">
    <property type="entry name" value="Thioredoxin_domain"/>
</dbReference>
<evidence type="ECO:0000256" key="9">
    <source>
        <dbReference type="PIRSR" id="PIRSR000077-4"/>
    </source>
</evidence>
<dbReference type="PROSITE" id="PS00194">
    <property type="entry name" value="THIOREDOXIN_1"/>
    <property type="match status" value="1"/>
</dbReference>
<feature type="site" description="Contributes to redox potential value" evidence="8">
    <location>
        <position position="36"/>
    </location>
</feature>
<evidence type="ECO:0000256" key="4">
    <source>
        <dbReference type="ARBA" id="ARBA00023157"/>
    </source>
</evidence>
<dbReference type="PANTHER" id="PTHR45663:SF11">
    <property type="entry name" value="GEO12009P1"/>
    <property type="match status" value="1"/>
</dbReference>
<evidence type="ECO:0000256" key="8">
    <source>
        <dbReference type="PIRSR" id="PIRSR000077-1"/>
    </source>
</evidence>
<dbReference type="Proteomes" id="UP000320055">
    <property type="component" value="Unassembled WGS sequence"/>
</dbReference>
<reference evidence="11 12" key="1">
    <citation type="submission" date="2019-01" db="EMBL/GenBank/DDBJ databases">
        <authorList>
            <person name="Brito A."/>
        </authorList>
    </citation>
    <scope>NUCLEOTIDE SEQUENCE [LARGE SCALE GENOMIC DNA]</scope>
    <source>
        <strain evidence="11">1</strain>
    </source>
</reference>